<dbReference type="eggNOG" id="COG0732">
    <property type="taxonomic scope" value="Bacteria"/>
</dbReference>
<dbReference type="PANTHER" id="PTHR30408">
    <property type="entry name" value="TYPE-1 RESTRICTION ENZYME ECOKI SPECIFICITY PROTEIN"/>
    <property type="match status" value="1"/>
</dbReference>
<dbReference type="Proteomes" id="UP000032336">
    <property type="component" value="Unassembled WGS sequence"/>
</dbReference>
<dbReference type="EMBL" id="JXUW01000011">
    <property type="protein sequence ID" value="KJE76777.1"/>
    <property type="molecule type" value="Genomic_DNA"/>
</dbReference>
<evidence type="ECO:0000313" key="5">
    <source>
        <dbReference type="EMBL" id="KJE76777.1"/>
    </source>
</evidence>
<dbReference type="InterPro" id="IPR000055">
    <property type="entry name" value="Restrct_endonuc_typeI_TRD"/>
</dbReference>
<accession>A0A0D8FWZ5</accession>
<evidence type="ECO:0000256" key="2">
    <source>
        <dbReference type="ARBA" id="ARBA00022747"/>
    </source>
</evidence>
<dbReference type="PATRIC" id="fig|1121877.4.peg.1563"/>
<keyword evidence="6" id="KW-1185">Reference proteome</keyword>
<evidence type="ECO:0000259" key="4">
    <source>
        <dbReference type="Pfam" id="PF01420"/>
    </source>
</evidence>
<dbReference type="Gene3D" id="3.90.220.20">
    <property type="entry name" value="DNA methylase specificity domains"/>
    <property type="match status" value="2"/>
</dbReference>
<comment type="caution">
    <text evidence="5">The sequence shown here is derived from an EMBL/GenBank/DDBJ whole genome shotgun (WGS) entry which is preliminary data.</text>
</comment>
<protein>
    <submittedName>
        <fullName evidence="5">EcoKI restriction-modification system protein HsdS</fullName>
    </submittedName>
</protein>
<dbReference type="CDD" id="cd17246">
    <property type="entry name" value="RMtype1_S_SonII-TRD2-CR2_like"/>
    <property type="match status" value="1"/>
</dbReference>
<reference evidence="5 6" key="1">
    <citation type="submission" date="2015-01" db="EMBL/GenBank/DDBJ databases">
        <title>Draft genome of the acidophilic iron oxidizer Ferrimicrobium acidiphilum strain T23.</title>
        <authorList>
            <person name="Poehlein A."/>
            <person name="Eisen S."/>
            <person name="Schloemann M."/>
            <person name="Johnson B.D."/>
            <person name="Daniel R."/>
            <person name="Muehling M."/>
        </authorList>
    </citation>
    <scope>NUCLEOTIDE SEQUENCE [LARGE SCALE GENOMIC DNA]</scope>
    <source>
        <strain evidence="5 6">T23</strain>
    </source>
</reference>
<dbReference type="OrthoDB" id="3197085at2"/>
<dbReference type="PANTHER" id="PTHR30408:SF12">
    <property type="entry name" value="TYPE I RESTRICTION ENZYME MJAVIII SPECIFICITY SUBUNIT"/>
    <property type="match status" value="1"/>
</dbReference>
<keyword evidence="2" id="KW-0680">Restriction system</keyword>
<dbReference type="InterPro" id="IPR052021">
    <property type="entry name" value="Type-I_RS_S_subunit"/>
</dbReference>
<dbReference type="SUPFAM" id="SSF116734">
    <property type="entry name" value="DNA methylase specificity domain"/>
    <property type="match status" value="2"/>
</dbReference>
<proteinExistence type="inferred from homology"/>
<dbReference type="GeneID" id="78374012"/>
<dbReference type="Pfam" id="PF01420">
    <property type="entry name" value="Methylase_S"/>
    <property type="match status" value="1"/>
</dbReference>
<dbReference type="GO" id="GO:0009307">
    <property type="term" value="P:DNA restriction-modification system"/>
    <property type="evidence" value="ECO:0007669"/>
    <property type="project" value="UniProtKB-KW"/>
</dbReference>
<gene>
    <name evidence="5" type="ORF">FEAC_14230</name>
</gene>
<name>A0A0D8FWZ5_9ACTN</name>
<feature type="domain" description="Type I restriction modification DNA specificity" evidence="4">
    <location>
        <begin position="49"/>
        <end position="188"/>
    </location>
</feature>
<dbReference type="AlphaFoldDB" id="A0A0D8FWZ5"/>
<keyword evidence="3" id="KW-0238">DNA-binding</keyword>
<evidence type="ECO:0000313" key="6">
    <source>
        <dbReference type="Proteomes" id="UP000032336"/>
    </source>
</evidence>
<comment type="similarity">
    <text evidence="1">Belongs to the type-I restriction system S methylase family.</text>
</comment>
<dbReference type="InterPro" id="IPR044946">
    <property type="entry name" value="Restrct_endonuc_typeI_TRD_sf"/>
</dbReference>
<dbReference type="GO" id="GO:0003677">
    <property type="term" value="F:DNA binding"/>
    <property type="evidence" value="ECO:0007669"/>
    <property type="project" value="UniProtKB-KW"/>
</dbReference>
<evidence type="ECO:0000256" key="3">
    <source>
        <dbReference type="ARBA" id="ARBA00023125"/>
    </source>
</evidence>
<dbReference type="RefSeq" id="WP_035389708.1">
    <property type="nucleotide sequence ID" value="NZ_JQKF01000015.1"/>
</dbReference>
<dbReference type="Gene3D" id="1.10.287.1120">
    <property type="entry name" value="Bipartite methylase S protein"/>
    <property type="match status" value="1"/>
</dbReference>
<organism evidence="5 6">
    <name type="scientific">Ferrimicrobium acidiphilum DSM 19497</name>
    <dbReference type="NCBI Taxonomy" id="1121877"/>
    <lineage>
        <taxon>Bacteria</taxon>
        <taxon>Bacillati</taxon>
        <taxon>Actinomycetota</taxon>
        <taxon>Acidimicrobiia</taxon>
        <taxon>Acidimicrobiales</taxon>
        <taxon>Acidimicrobiaceae</taxon>
        <taxon>Ferrimicrobium</taxon>
    </lineage>
</organism>
<dbReference type="REBASE" id="114729">
    <property type="entry name" value="S.FacT23ORF14240P"/>
</dbReference>
<evidence type="ECO:0000256" key="1">
    <source>
        <dbReference type="ARBA" id="ARBA00010923"/>
    </source>
</evidence>
<sequence length="421" mass="46369">MSAIKTLPSDWTVGLLEHISIKIQDGTHFSPKLGGTEFKYITSKNVGPGRLRLESVETISREEHEKIYHRCDVRYGDLLLTKDGANTGNATINLFREEISLLSSVAFIRANPRRSIESYILQYLLSAAGRKQVEDAMAGNAITRLTLAKIKDLRIPLPPVPEQRAIAEVLTDADDFISTLERLIKKKEAIKQGMMQELLTGRTRLPGFNGSWSKTTLGNHVTYVRTVPLSRDQLDVASRLKYLHYGDIHTRTSPFLNASQEEMPRASSHLAGKTGHLRVGDLIFADASEDYAGVGKSVELVGVPTEGVIAGLHTIAARFDKSVLADGFKAYLQHIPSFRQGLLRLAAGTKVLATTRSYISSIDVSLPSTKEQQAIAGVLTDCEQEIAVLGHRLDKARAIKQGMMQQLLTGRTRLPVAETMT</sequence>
<dbReference type="STRING" id="1121877.FEAC_14230"/>